<sequence>MSGVDRIDARPAAEVRWFAVVSLVGHVGLLALGASALWRISGGWWVGAVTAPVFAVAYAAMWRFLLAPGSRRRLGQRERFTLTLVVVPLVVVLAALGEIWLPALIMGSFVLLGDSLNER</sequence>
<feature type="transmembrane region" description="Helical" evidence="1">
    <location>
        <begin position="15"/>
        <end position="38"/>
    </location>
</feature>
<gene>
    <name evidence="2" type="ORF">SAMN04488242_1378</name>
</gene>
<evidence type="ECO:0000313" key="2">
    <source>
        <dbReference type="EMBL" id="SDL39248.1"/>
    </source>
</evidence>
<dbReference type="Proteomes" id="UP000199475">
    <property type="component" value="Unassembled WGS sequence"/>
</dbReference>
<dbReference type="EMBL" id="FNGP01000002">
    <property type="protein sequence ID" value="SDL39248.1"/>
    <property type="molecule type" value="Genomic_DNA"/>
</dbReference>
<dbReference type="OrthoDB" id="3731731at2"/>
<name>A0A1G9JNZ9_9ACTN</name>
<proteinExistence type="predicted"/>
<evidence type="ECO:0000313" key="3">
    <source>
        <dbReference type="Proteomes" id="UP000199475"/>
    </source>
</evidence>
<dbReference type="STRING" id="686624.SAMN04488242_1378"/>
<feature type="transmembrane region" description="Helical" evidence="1">
    <location>
        <begin position="86"/>
        <end position="112"/>
    </location>
</feature>
<keyword evidence="1" id="KW-0472">Membrane</keyword>
<protein>
    <submittedName>
        <fullName evidence="2">Uncharacterized protein</fullName>
    </submittedName>
</protein>
<evidence type="ECO:0000256" key="1">
    <source>
        <dbReference type="SAM" id="Phobius"/>
    </source>
</evidence>
<dbReference type="RefSeq" id="WP_093250273.1">
    <property type="nucleotide sequence ID" value="NZ_FNGP01000002.1"/>
</dbReference>
<reference evidence="2 3" key="1">
    <citation type="submission" date="2016-10" db="EMBL/GenBank/DDBJ databases">
        <authorList>
            <person name="de Groot N.N."/>
        </authorList>
    </citation>
    <scope>NUCLEOTIDE SEQUENCE [LARGE SCALE GENOMIC DNA]</scope>
    <source>
        <strain evidence="2 3">CGMCC 1.9159</strain>
    </source>
</reference>
<keyword evidence="3" id="KW-1185">Reference proteome</keyword>
<accession>A0A1G9JNZ9</accession>
<keyword evidence="1" id="KW-1133">Transmembrane helix</keyword>
<dbReference type="AlphaFoldDB" id="A0A1G9JNZ9"/>
<feature type="transmembrane region" description="Helical" evidence="1">
    <location>
        <begin position="44"/>
        <end position="65"/>
    </location>
</feature>
<keyword evidence="1" id="KW-0812">Transmembrane</keyword>
<organism evidence="2 3">
    <name type="scientific">Tessaracoccus oleiagri</name>
    <dbReference type="NCBI Taxonomy" id="686624"/>
    <lineage>
        <taxon>Bacteria</taxon>
        <taxon>Bacillati</taxon>
        <taxon>Actinomycetota</taxon>
        <taxon>Actinomycetes</taxon>
        <taxon>Propionibacteriales</taxon>
        <taxon>Propionibacteriaceae</taxon>
        <taxon>Tessaracoccus</taxon>
    </lineage>
</organism>